<name>X1SKD4_9ZZZZ</name>
<feature type="non-terminal residue" evidence="2">
    <location>
        <position position="155"/>
    </location>
</feature>
<dbReference type="InterPro" id="IPR015166">
    <property type="entry name" value="DUF1922"/>
</dbReference>
<dbReference type="InterPro" id="IPR036304">
    <property type="entry name" value="MTH1184"/>
</dbReference>
<reference evidence="2" key="1">
    <citation type="journal article" date="2014" name="Front. Microbiol.">
        <title>High frequency of phylogenetically diverse reductive dehalogenase-homologous genes in deep subseafloor sedimentary metagenomes.</title>
        <authorList>
            <person name="Kawai M."/>
            <person name="Futagami T."/>
            <person name="Toyoda A."/>
            <person name="Takaki Y."/>
            <person name="Nishi S."/>
            <person name="Hori S."/>
            <person name="Arai W."/>
            <person name="Tsubouchi T."/>
            <person name="Morono Y."/>
            <person name="Uchiyama I."/>
            <person name="Ito T."/>
            <person name="Fujiyama A."/>
            <person name="Inagaki F."/>
            <person name="Takami H."/>
        </authorList>
    </citation>
    <scope>NUCLEOTIDE SEQUENCE</scope>
    <source>
        <strain evidence="2">Expedition CK06-06</strain>
    </source>
</reference>
<organism evidence="2">
    <name type="scientific">marine sediment metagenome</name>
    <dbReference type="NCBI Taxonomy" id="412755"/>
    <lineage>
        <taxon>unclassified sequences</taxon>
        <taxon>metagenomes</taxon>
        <taxon>ecological metagenomes</taxon>
    </lineage>
</organism>
<feature type="domain" description="DUF1922" evidence="1">
    <location>
        <begin position="13"/>
        <end position="69"/>
    </location>
</feature>
<evidence type="ECO:0000259" key="1">
    <source>
        <dbReference type="Pfam" id="PF09082"/>
    </source>
</evidence>
<dbReference type="EMBL" id="BARW01004943">
    <property type="protein sequence ID" value="GAI68254.1"/>
    <property type="molecule type" value="Genomic_DNA"/>
</dbReference>
<dbReference type="SUPFAM" id="SSF57821">
    <property type="entry name" value="Hypothetical protein MTH1184"/>
    <property type="match status" value="1"/>
</dbReference>
<sequence length="155" mass="18002">MEELTFRNDETPYLVFACKKCRQYSYVKTVQKTKKCLRCGRTHQVKDILSLGEVVYGMTAAVDTVKQKQNELGVPEFRSESDFVVTTNNSKARATEPKIKKKKLSEKHKDEEKSYEEKFKEMLLELSNLYGKFPMYLLKIMAENFGIPTSKLPEL</sequence>
<dbReference type="AlphaFoldDB" id="X1SKD4"/>
<dbReference type="Pfam" id="PF09082">
    <property type="entry name" value="DUF1922"/>
    <property type="match status" value="1"/>
</dbReference>
<protein>
    <recommendedName>
        <fullName evidence="1">DUF1922 domain-containing protein</fullName>
    </recommendedName>
</protein>
<proteinExistence type="predicted"/>
<accession>X1SKD4</accession>
<dbReference type="Gene3D" id="3.90.820.10">
    <property type="entry name" value="Structural Genomics, Unknown Function 30-nov-00 1gh9 Mol_id"/>
    <property type="match status" value="1"/>
</dbReference>
<comment type="caution">
    <text evidence="2">The sequence shown here is derived from an EMBL/GenBank/DDBJ whole genome shotgun (WGS) entry which is preliminary data.</text>
</comment>
<evidence type="ECO:0000313" key="2">
    <source>
        <dbReference type="EMBL" id="GAI68254.1"/>
    </source>
</evidence>
<gene>
    <name evidence="2" type="ORF">S12H4_11152</name>
</gene>